<sequence length="106" mass="11574">MLVIATARQITSLSEIPDKDDALKLELDVASTDAIDEALKATLDKFGRIDVVVNNAGYTLAGDTETASEQEARAVMDTNFWGMVNVSTKYLRILREENPRSGQQAA</sequence>
<dbReference type="InterPro" id="IPR036291">
    <property type="entry name" value="NAD(P)-bd_dom_sf"/>
</dbReference>
<evidence type="ECO:0000256" key="2">
    <source>
        <dbReference type="ARBA" id="ARBA00023002"/>
    </source>
</evidence>
<dbReference type="Pfam" id="PF00106">
    <property type="entry name" value="adh_short"/>
    <property type="match status" value="1"/>
</dbReference>
<gene>
    <name evidence="3" type="ORF">RRF57_010658</name>
</gene>
<accession>A0AAN7UYG5</accession>
<dbReference type="GO" id="GO:0016491">
    <property type="term" value="F:oxidoreductase activity"/>
    <property type="evidence" value="ECO:0007669"/>
    <property type="project" value="UniProtKB-KW"/>
</dbReference>
<dbReference type="PANTHER" id="PTHR43976:SF16">
    <property type="entry name" value="SHORT-CHAIN DEHYDROGENASE_REDUCTASE FAMILY PROTEIN"/>
    <property type="match status" value="1"/>
</dbReference>
<dbReference type="SUPFAM" id="SSF51735">
    <property type="entry name" value="NAD(P)-binding Rossmann-fold domains"/>
    <property type="match status" value="1"/>
</dbReference>
<dbReference type="Proteomes" id="UP001305414">
    <property type="component" value="Unassembled WGS sequence"/>
</dbReference>
<proteinExistence type="inferred from homology"/>
<comment type="caution">
    <text evidence="3">The sequence shown here is derived from an EMBL/GenBank/DDBJ whole genome shotgun (WGS) entry which is preliminary data.</text>
</comment>
<dbReference type="InterPro" id="IPR051911">
    <property type="entry name" value="SDR_oxidoreductase"/>
</dbReference>
<dbReference type="Gene3D" id="3.40.50.720">
    <property type="entry name" value="NAD(P)-binding Rossmann-like Domain"/>
    <property type="match status" value="1"/>
</dbReference>
<dbReference type="AlphaFoldDB" id="A0AAN7UYG5"/>
<organism evidence="3 4">
    <name type="scientific">Xylaria bambusicola</name>
    <dbReference type="NCBI Taxonomy" id="326684"/>
    <lineage>
        <taxon>Eukaryota</taxon>
        <taxon>Fungi</taxon>
        <taxon>Dikarya</taxon>
        <taxon>Ascomycota</taxon>
        <taxon>Pezizomycotina</taxon>
        <taxon>Sordariomycetes</taxon>
        <taxon>Xylariomycetidae</taxon>
        <taxon>Xylariales</taxon>
        <taxon>Xylariaceae</taxon>
        <taxon>Xylaria</taxon>
    </lineage>
</organism>
<evidence type="ECO:0000256" key="1">
    <source>
        <dbReference type="ARBA" id="ARBA00006484"/>
    </source>
</evidence>
<dbReference type="EMBL" id="JAWHQM010000046">
    <property type="protein sequence ID" value="KAK5634946.1"/>
    <property type="molecule type" value="Genomic_DNA"/>
</dbReference>
<protein>
    <submittedName>
        <fullName evidence="3">Uncharacterized protein</fullName>
    </submittedName>
</protein>
<keyword evidence="2" id="KW-0560">Oxidoreductase</keyword>
<evidence type="ECO:0000313" key="3">
    <source>
        <dbReference type="EMBL" id="KAK5634946.1"/>
    </source>
</evidence>
<reference evidence="3 4" key="1">
    <citation type="submission" date="2023-10" db="EMBL/GenBank/DDBJ databases">
        <title>Draft genome sequence of Xylaria bambusicola isolate GMP-LS, the root and basal stem rot pathogen of sugarcane in Indonesia.</title>
        <authorList>
            <person name="Selvaraj P."/>
            <person name="Muralishankar V."/>
            <person name="Muruganantham S."/>
            <person name="Sp S."/>
            <person name="Haryani S."/>
            <person name="Lau K.J.X."/>
            <person name="Naqvi N.I."/>
        </authorList>
    </citation>
    <scope>NUCLEOTIDE SEQUENCE [LARGE SCALE GENOMIC DNA]</scope>
    <source>
        <strain evidence="3">GMP-LS</strain>
    </source>
</reference>
<evidence type="ECO:0000313" key="4">
    <source>
        <dbReference type="Proteomes" id="UP001305414"/>
    </source>
</evidence>
<dbReference type="InterPro" id="IPR002347">
    <property type="entry name" value="SDR_fam"/>
</dbReference>
<keyword evidence="4" id="KW-1185">Reference proteome</keyword>
<name>A0AAN7UYG5_9PEZI</name>
<dbReference type="PANTHER" id="PTHR43976">
    <property type="entry name" value="SHORT CHAIN DEHYDROGENASE"/>
    <property type="match status" value="1"/>
</dbReference>
<comment type="similarity">
    <text evidence="1">Belongs to the short-chain dehydrogenases/reductases (SDR) family.</text>
</comment>